<dbReference type="Proteomes" id="UP000695000">
    <property type="component" value="Unplaced"/>
</dbReference>
<name>A0ABM1M7J5_NICVS</name>
<feature type="transmembrane region" description="Helical" evidence="1">
    <location>
        <begin position="88"/>
        <end position="111"/>
    </location>
</feature>
<evidence type="ECO:0000313" key="4">
    <source>
        <dbReference type="RefSeq" id="XP_017770545.1"/>
    </source>
</evidence>
<reference evidence="4" key="1">
    <citation type="submission" date="2025-08" db="UniProtKB">
        <authorList>
            <consortium name="RefSeq"/>
        </authorList>
    </citation>
    <scope>IDENTIFICATION</scope>
    <source>
        <tissue evidence="4">Whole Larva</tissue>
    </source>
</reference>
<gene>
    <name evidence="4" type="primary">LOC108558217</name>
</gene>
<evidence type="ECO:0000313" key="3">
    <source>
        <dbReference type="Proteomes" id="UP000695000"/>
    </source>
</evidence>
<feature type="signal peptide" evidence="2">
    <location>
        <begin position="1"/>
        <end position="19"/>
    </location>
</feature>
<evidence type="ECO:0000256" key="2">
    <source>
        <dbReference type="SAM" id="SignalP"/>
    </source>
</evidence>
<protein>
    <submittedName>
        <fullName evidence="4">Uncharacterized protein LOC108558217</fullName>
    </submittedName>
</protein>
<keyword evidence="3" id="KW-1185">Reference proteome</keyword>
<keyword evidence="1" id="KW-0812">Transmembrane</keyword>
<evidence type="ECO:0000256" key="1">
    <source>
        <dbReference type="SAM" id="Phobius"/>
    </source>
</evidence>
<proteinExistence type="predicted"/>
<organism evidence="3 4">
    <name type="scientific">Nicrophorus vespilloides</name>
    <name type="common">Boreal carrion beetle</name>
    <dbReference type="NCBI Taxonomy" id="110193"/>
    <lineage>
        <taxon>Eukaryota</taxon>
        <taxon>Metazoa</taxon>
        <taxon>Ecdysozoa</taxon>
        <taxon>Arthropoda</taxon>
        <taxon>Hexapoda</taxon>
        <taxon>Insecta</taxon>
        <taxon>Pterygota</taxon>
        <taxon>Neoptera</taxon>
        <taxon>Endopterygota</taxon>
        <taxon>Coleoptera</taxon>
        <taxon>Polyphaga</taxon>
        <taxon>Staphyliniformia</taxon>
        <taxon>Silphidae</taxon>
        <taxon>Nicrophorinae</taxon>
        <taxon>Nicrophorus</taxon>
    </lineage>
</organism>
<dbReference type="PANTHER" id="PTHR21879">
    <property type="entry name" value="FI03362P-RELATED-RELATED"/>
    <property type="match status" value="1"/>
</dbReference>
<dbReference type="GeneID" id="108558217"/>
<dbReference type="Pfam" id="PF07898">
    <property type="entry name" value="DUF1676"/>
    <property type="match status" value="1"/>
</dbReference>
<dbReference type="PANTHER" id="PTHR21879:SF6">
    <property type="entry name" value="OSIRIS 19, ISOFORM A"/>
    <property type="match status" value="1"/>
</dbReference>
<dbReference type="InterPro" id="IPR012464">
    <property type="entry name" value="DUF1676"/>
</dbReference>
<feature type="transmembrane region" description="Helical" evidence="1">
    <location>
        <begin position="118"/>
        <end position="135"/>
    </location>
</feature>
<dbReference type="RefSeq" id="XP_017770545.1">
    <property type="nucleotide sequence ID" value="XM_017915056.1"/>
</dbReference>
<keyword evidence="1" id="KW-0472">Membrane</keyword>
<sequence length="175" mass="19120">MALTKLFIVVALAVAYASASPASSSSTDLSFEETIAKYIQHQEVSIDIPFVDSKVTLDARNLEEDELDLKVQLSAAGEARKSSKLKKIFAPIFLFVMLKAVTLIPMALGLLSLKTFNALQLSFVTFVISIGLAVYKLCQKVPHEHAPVVSHSAPWKRSISEESAAQQMAYSAYIN</sequence>
<keyword evidence="1" id="KW-1133">Transmembrane helix</keyword>
<accession>A0ABM1M7J5</accession>
<feature type="chain" id="PRO_5045625028" evidence="2">
    <location>
        <begin position="20"/>
        <end position="175"/>
    </location>
</feature>
<keyword evidence="2" id="KW-0732">Signal</keyword>